<feature type="transmembrane region" description="Helical" evidence="1">
    <location>
        <begin position="52"/>
        <end position="70"/>
    </location>
</feature>
<keyword evidence="1" id="KW-0812">Transmembrane</keyword>
<sequence>MKVFANIRRDLALRNATVYAQWLGVLSAVSFIFVRAYWIIAYDGFGSNFKKLQTLGRLVDMIFFPLCLFLMETPPSLRRWRLVFGISLGWCYARSMLGFFMSMPALFQDMPAGAIMFFVSFMGIALYFSISANMVLRGESEDFYSSRSRTLFYMGYTFSLVVGGRGKPFDPPYTCTISFLWFLHPKQMFALKWWSRVACCVEMAEIFSALAAVTYFVAWWAGHDYVFTRTLGGPGVELMPRVSVGLAPRGEYIGQDEGRIMLT</sequence>
<evidence type="ECO:0000256" key="1">
    <source>
        <dbReference type="SAM" id="Phobius"/>
    </source>
</evidence>
<name>A0AAX6MX28_9PEZI</name>
<feature type="transmembrane region" description="Helical" evidence="1">
    <location>
        <begin position="82"/>
        <end position="107"/>
    </location>
</feature>
<reference evidence="2 3" key="1">
    <citation type="journal article" date="2024" name="Front Chem Biol">
        <title>Unveiling the potential of Daldinia eschscholtzii MFLUCC 19-0629 through bioactivity and bioinformatics studies for enhanced sustainable agriculture production.</title>
        <authorList>
            <person name="Brooks S."/>
            <person name="Weaver J.A."/>
            <person name="Klomchit A."/>
            <person name="Alharthi S.A."/>
            <person name="Onlamun T."/>
            <person name="Nurani R."/>
            <person name="Vong T.K."/>
            <person name="Alberti F."/>
            <person name="Greco C."/>
        </authorList>
    </citation>
    <scope>NUCLEOTIDE SEQUENCE [LARGE SCALE GENOMIC DNA]</scope>
    <source>
        <strain evidence="2">MFLUCC 19-0629</strain>
    </source>
</reference>
<proteinExistence type="predicted"/>
<evidence type="ECO:0000313" key="3">
    <source>
        <dbReference type="Proteomes" id="UP001369815"/>
    </source>
</evidence>
<keyword evidence="1" id="KW-1133">Transmembrane helix</keyword>
<dbReference type="AlphaFoldDB" id="A0AAX6MX28"/>
<dbReference type="Proteomes" id="UP001369815">
    <property type="component" value="Unassembled WGS sequence"/>
</dbReference>
<feature type="transmembrane region" description="Helical" evidence="1">
    <location>
        <begin position="113"/>
        <end position="136"/>
    </location>
</feature>
<keyword evidence="3" id="KW-1185">Reference proteome</keyword>
<evidence type="ECO:0000313" key="2">
    <source>
        <dbReference type="EMBL" id="KAK6956957.1"/>
    </source>
</evidence>
<dbReference type="EMBL" id="JBANMG010000002">
    <property type="protein sequence ID" value="KAK6956957.1"/>
    <property type="molecule type" value="Genomic_DNA"/>
</dbReference>
<comment type="caution">
    <text evidence="2">The sequence shown here is derived from an EMBL/GenBank/DDBJ whole genome shotgun (WGS) entry which is preliminary data.</text>
</comment>
<keyword evidence="1" id="KW-0472">Membrane</keyword>
<accession>A0AAX6MX28</accession>
<feature type="transmembrane region" description="Helical" evidence="1">
    <location>
        <begin position="193"/>
        <end position="221"/>
    </location>
</feature>
<feature type="transmembrane region" description="Helical" evidence="1">
    <location>
        <begin position="20"/>
        <end position="40"/>
    </location>
</feature>
<protein>
    <submittedName>
        <fullName evidence="2">Uncharacterized protein</fullName>
    </submittedName>
</protein>
<gene>
    <name evidence="2" type="ORF">Daesc_002239</name>
</gene>
<organism evidence="2 3">
    <name type="scientific">Daldinia eschscholtzii</name>
    <dbReference type="NCBI Taxonomy" id="292717"/>
    <lineage>
        <taxon>Eukaryota</taxon>
        <taxon>Fungi</taxon>
        <taxon>Dikarya</taxon>
        <taxon>Ascomycota</taxon>
        <taxon>Pezizomycotina</taxon>
        <taxon>Sordariomycetes</taxon>
        <taxon>Xylariomycetidae</taxon>
        <taxon>Xylariales</taxon>
        <taxon>Hypoxylaceae</taxon>
        <taxon>Daldinia</taxon>
    </lineage>
</organism>